<feature type="transmembrane region" description="Helical" evidence="1">
    <location>
        <begin position="50"/>
        <end position="70"/>
    </location>
</feature>
<feature type="transmembrane region" description="Helical" evidence="1">
    <location>
        <begin position="20"/>
        <end position="44"/>
    </location>
</feature>
<dbReference type="EMBL" id="CP002158">
    <property type="protein sequence ID" value="ADL25757.1"/>
    <property type="molecule type" value="Genomic_DNA"/>
</dbReference>
<dbReference type="AlphaFoldDB" id="D9S507"/>
<evidence type="ECO:0000256" key="1">
    <source>
        <dbReference type="SAM" id="Phobius"/>
    </source>
</evidence>
<protein>
    <submittedName>
        <fullName evidence="2">Uncharacterized protein</fullName>
    </submittedName>
</protein>
<name>D9S507_FIBSS</name>
<sequence>MSKMLGLFSNFRIRKRVLALADGFIVVVAGLFANFFLPLFANSIDRADQFAIFFLSVILCFSSLLFFGAYNKLWRVPFPLHVPKCFYFDYKYGTP</sequence>
<dbReference type="Proteomes" id="UP000000517">
    <property type="component" value="Chromosome"/>
</dbReference>
<dbReference type="HOGENOM" id="CLU_2368688_0_0_0"/>
<dbReference type="OrthoDB" id="9970342at2"/>
<keyword evidence="1" id="KW-0812">Transmembrane</keyword>
<evidence type="ECO:0000313" key="2">
    <source>
        <dbReference type="EMBL" id="ADL25757.1"/>
    </source>
</evidence>
<dbReference type="RefSeq" id="WP_014545023.1">
    <property type="nucleotide sequence ID" value="NC_013410.1"/>
</dbReference>
<dbReference type="KEGG" id="fsc:FSU_0178"/>
<gene>
    <name evidence="2" type="ordered locus">FSU_0178</name>
</gene>
<keyword evidence="1" id="KW-1133">Transmembrane helix</keyword>
<organism evidence="2 3">
    <name type="scientific">Fibrobacter succinogenes (strain ATCC 19169 / S85)</name>
    <dbReference type="NCBI Taxonomy" id="59374"/>
    <lineage>
        <taxon>Bacteria</taxon>
        <taxon>Pseudomonadati</taxon>
        <taxon>Fibrobacterota</taxon>
        <taxon>Fibrobacteria</taxon>
        <taxon>Fibrobacterales</taxon>
        <taxon>Fibrobacteraceae</taxon>
        <taxon>Fibrobacter</taxon>
    </lineage>
</organism>
<proteinExistence type="predicted"/>
<keyword evidence="1" id="KW-0472">Membrane</keyword>
<evidence type="ECO:0000313" key="3">
    <source>
        <dbReference type="Proteomes" id="UP000000517"/>
    </source>
</evidence>
<reference evidence="3" key="1">
    <citation type="submission" date="2010-08" db="EMBL/GenBank/DDBJ databases">
        <title>Complete sequence of Fibrobacter succinogenes subsp. succinogenes S85.</title>
        <authorList>
            <person name="Durkin A.S."/>
            <person name="Nelson K.E."/>
            <person name="Morrison M."/>
            <person name="Forsberg C.W."/>
            <person name="Wilson D.B."/>
            <person name="Russell J.B."/>
            <person name="Cann I.K.O."/>
            <person name="Mackie R.I."/>
            <person name="White B.A."/>
        </authorList>
    </citation>
    <scope>NUCLEOTIDE SEQUENCE [LARGE SCALE GENOMIC DNA]</scope>
    <source>
        <strain evidence="3">ATCC 19169 / S85</strain>
    </source>
</reference>
<accession>D9S507</accession>
<dbReference type="STRING" id="59374.FSU_0178"/>